<comment type="caution">
    <text evidence="2">The sequence shown here is derived from an EMBL/GenBank/DDBJ whole genome shotgun (WGS) entry which is preliminary data.</text>
</comment>
<reference evidence="2" key="3">
    <citation type="submission" date="2023-07" db="EMBL/GenBank/DDBJ databases">
        <title>An improved reference 1 genome and first organelle genomes of Quercus suber.</title>
        <authorList>
            <consortium name="Genosuber Consortium"/>
            <person name="Usie A."/>
            <person name="Serra O."/>
            <person name="Barros P."/>
        </authorList>
    </citation>
    <scope>NUCLEOTIDE SEQUENCE</scope>
    <source>
        <strain evidence="2">HL8</strain>
        <tissue evidence="2">Leaves</tissue>
    </source>
</reference>
<name>A0AAW0M899_QUESU</name>
<organism evidence="2">
    <name type="scientific">Quercus suber</name>
    <name type="common">Cork oak</name>
    <dbReference type="NCBI Taxonomy" id="58331"/>
    <lineage>
        <taxon>Eukaryota</taxon>
        <taxon>Viridiplantae</taxon>
        <taxon>Streptophyta</taxon>
        <taxon>Embryophyta</taxon>
        <taxon>Tracheophyta</taxon>
        <taxon>Spermatophyta</taxon>
        <taxon>Magnoliopsida</taxon>
        <taxon>eudicotyledons</taxon>
        <taxon>Gunneridae</taxon>
        <taxon>Pentapetalae</taxon>
        <taxon>rosids</taxon>
        <taxon>fabids</taxon>
        <taxon>Fagales</taxon>
        <taxon>Fagaceae</taxon>
        <taxon>Quercus</taxon>
    </lineage>
</organism>
<evidence type="ECO:0000256" key="1">
    <source>
        <dbReference type="SAM" id="Phobius"/>
    </source>
</evidence>
<accession>A0AAW0M899</accession>
<dbReference type="AlphaFoldDB" id="A0AAW0M899"/>
<protein>
    <submittedName>
        <fullName evidence="2">Uncharacterized protein</fullName>
    </submittedName>
</protein>
<gene>
    <name evidence="2" type="ORF">CFP56_042195</name>
</gene>
<keyword evidence="1" id="KW-0472">Membrane</keyword>
<dbReference type="EMBL" id="PKMF04000008">
    <property type="protein sequence ID" value="KAK7860118.1"/>
    <property type="molecule type" value="Genomic_DNA"/>
</dbReference>
<proteinExistence type="predicted"/>
<sequence>MVSALIYFFYKEISYVFAYVSVSVSSLIKSYLLLTVAIPTEMTNTSASKWWCRTVEEGEEMKSTSTVEESSILVTSRG</sequence>
<evidence type="ECO:0000313" key="2">
    <source>
        <dbReference type="EMBL" id="KAK7860118.1"/>
    </source>
</evidence>
<feature type="transmembrane region" description="Helical" evidence="1">
    <location>
        <begin position="13"/>
        <end position="34"/>
    </location>
</feature>
<keyword evidence="1" id="KW-0812">Transmembrane</keyword>
<reference evidence="2" key="2">
    <citation type="journal article" date="2018" name="Sci. Data">
        <title>The draft genome sequence of cork oak.</title>
        <authorList>
            <person name="Ramos A.M."/>
            <person name="Usie A."/>
            <person name="Barbosa P."/>
            <person name="Barros P.M."/>
            <person name="Capote T."/>
            <person name="Chaves I."/>
            <person name="Simoes F."/>
            <person name="Abreu I."/>
            <person name="Carrasquinho I."/>
            <person name="Faro C."/>
            <person name="Guimaraes J.B."/>
            <person name="Mendonca D."/>
            <person name="Nobrega F."/>
            <person name="Rodrigues L."/>
            <person name="Saibo N.J.M."/>
            <person name="Varela M.C."/>
            <person name="Egas C."/>
            <person name="Matos J."/>
            <person name="Miguel C.M."/>
            <person name="Oliveira M.M."/>
            <person name="Ricardo C.P."/>
            <person name="Goncalves S."/>
        </authorList>
    </citation>
    <scope>NUCLEOTIDE SEQUENCE [LARGE SCALE GENOMIC DNA]</scope>
    <source>
        <strain evidence="2">HL8</strain>
    </source>
</reference>
<reference evidence="2" key="1">
    <citation type="submission" date="2017-12" db="EMBL/GenBank/DDBJ databases">
        <authorList>
            <person name="Barbosa P."/>
            <person name="Usie A."/>
            <person name="Ramos A.M."/>
        </authorList>
    </citation>
    <scope>NUCLEOTIDE SEQUENCE</scope>
    <source>
        <strain evidence="2">HL8</strain>
        <tissue evidence="2">Leaves</tissue>
    </source>
</reference>
<keyword evidence="1" id="KW-1133">Transmembrane helix</keyword>